<evidence type="ECO:0000256" key="1">
    <source>
        <dbReference type="ARBA" id="ARBA00004123"/>
    </source>
</evidence>
<proteinExistence type="predicted"/>
<comment type="subcellular location">
    <subcellularLocation>
        <location evidence="1">Nucleus</location>
    </subcellularLocation>
</comment>
<dbReference type="EMBL" id="EU164537">
    <property type="protein sequence ID" value="ABZ89177.1"/>
    <property type="molecule type" value="Genomic_DNA"/>
</dbReference>
<dbReference type="PROSITE" id="PS50827">
    <property type="entry name" value="DDT"/>
    <property type="match status" value="1"/>
</dbReference>
<dbReference type="InterPro" id="IPR044977">
    <property type="entry name" value="RLT1-3"/>
</dbReference>
<feature type="region of interest" description="Disordered" evidence="3">
    <location>
        <begin position="589"/>
        <end position="628"/>
    </location>
</feature>
<evidence type="ECO:0000256" key="3">
    <source>
        <dbReference type="SAM" id="MobiDB-lite"/>
    </source>
</evidence>
<organism evidence="5">
    <name type="scientific">Coffea canephora</name>
    <name type="common">Robusta coffee</name>
    <dbReference type="NCBI Taxonomy" id="49390"/>
    <lineage>
        <taxon>Eukaryota</taxon>
        <taxon>Viridiplantae</taxon>
        <taxon>Streptophyta</taxon>
        <taxon>Embryophyta</taxon>
        <taxon>Tracheophyta</taxon>
        <taxon>Spermatophyta</taxon>
        <taxon>Magnoliopsida</taxon>
        <taxon>eudicotyledons</taxon>
        <taxon>Gunneridae</taxon>
        <taxon>Pentapetalae</taxon>
        <taxon>asterids</taxon>
        <taxon>lamiids</taxon>
        <taxon>Gentianales</taxon>
        <taxon>Rubiaceae</taxon>
        <taxon>Ixoroideae</taxon>
        <taxon>Gardenieae complex</taxon>
        <taxon>Bertiereae - Coffeeae clade</taxon>
        <taxon>Coffeeae</taxon>
        <taxon>Coffea</taxon>
    </lineage>
</organism>
<dbReference type="PANTHER" id="PTHR36968:SF8">
    <property type="entry name" value="HOMEOBOX-DDT DOMAIN PROTEIN RLT3 ISOFORM X1"/>
    <property type="match status" value="1"/>
</dbReference>
<dbReference type="InterPro" id="IPR018501">
    <property type="entry name" value="DDT_dom"/>
</dbReference>
<evidence type="ECO:0000313" key="5">
    <source>
        <dbReference type="EMBL" id="ABZ89177.1"/>
    </source>
</evidence>
<dbReference type="Pfam" id="PF15612">
    <property type="entry name" value="WHIM1"/>
    <property type="match status" value="1"/>
</dbReference>
<feature type="compositionally biased region" description="Acidic residues" evidence="3">
    <location>
        <begin position="591"/>
        <end position="603"/>
    </location>
</feature>
<sequence>MATKRKKQGGNKQNFDECAFKNGGNGNSNHRNCKKAGKRQQQQQKFMNENDYRLRLQEVLFNSDYILQKIFRKDGPALGVEFDSLPENAFRYCRPVYVNVDIYRCAYLTRVIDLLMCDQAPESLTAPAKRTKEHLKGKRYRKKFWVSTPLDYQACPEPRSTTIKHGIGKGLMAKNGTPVKRHGIGKGLMTKKSAPMKKHGIGKGLMTVWRVTNPDGGDFPTGIGSSTFSNFSLLAKKKSLQRRQSLMRKLGKRLQEKKKASVRCRKEIHGMGASGRFEQRKQARKEKCELALEGLTCEENLDQLVNLEDDEELELKELQAGPNPLSCSAHLATNGSHGCSLCKDLLAKFPPDSVVMKRPLYGQPWDSSPELVKKLFKVFHFLCTYALKIGVCSFTFDEFAQGFQDKDSLLLGQVHLALLKVLLSDIEMELNSGFFSHSSKNSKFLELLHSIDQEKFLLELWQRALNALTWTEILRQVLVAAGFGSKCVRSTREARNKEVSLMAKYGLSPGTLKGELFSVLLNHGNNGLKVSELTKIPSIAELNIAATADKLELLISSTLSSDITLFERISSSGYRLRVNPAIKESENFVSDSEDFGSVDDDSDTGGGHSSAEDSECETRSSHSNKLRRRKNYMSNNMLTVSTEIDESHPGEVWLLGLMEGEYSDLSIEEKLCALLALIDLVSSGSSVRLEVVHLSFRRYKDPVAAITTFVPNMTQHSTGAKIKRSTAKQYNFPRQAGGYCGANGRDATSTSVLNPIDSLVLMSKTSERERSCSMRKDNREMEASEDLHPMQSIYLGSDRRYNRYWLFLGPCNGSDPGHKRIYFESSEDGNWEFIDNEEALCSLVSSLDRRGQREAFLLSSLEKRELYLCRAMSNVVNDAGIGQLNHSDQSDQNTSREDSLSAVSDVDNNLSLIEVQKDVPSGAVVFEMRKAEQQRHRWNLTQAFDRWIWKSFYSNLNAVKHGKRSYVDSLTRCEHCHDLYWRDEKHCKVCHTTFELDFDLEERYAVHTATCRGNLDVNKFPRHKVLSSQLQSLKAAICAIESVMPGDLLVDSWAKSAHNLWVKRLRRASTLAECLQVIGDFVSAINEDCFYQCDDSVESNCVMEDILSSFPTMPQTSSAFAFWLVKLDELIAPHLERVKSQNKLEVIRRLEGMLVL</sequence>
<accession>C0ILN5</accession>
<reference evidence="5" key="1">
    <citation type="journal article" date="2009" name="BMC Plant Biol.">
        <title>Microcollinearity in an ethylene receptor coding gene region of the Coffea canephora genome is extensively conserved with Vitis vinifera and other distant dicotyledonous sequenced genomes.</title>
        <authorList>
            <person name="Guyot R."/>
            <person name="de la Mare M."/>
            <person name="Viader V."/>
            <person name="Hamon P."/>
            <person name="Coriton O."/>
            <person name="Bustamante-Porras J."/>
            <person name="Poncet V."/>
            <person name="Campa C."/>
            <person name="Hamon S."/>
            <person name="de Kochko A."/>
        </authorList>
    </citation>
    <scope>NUCLEOTIDE SEQUENCE</scope>
</reference>
<name>C0ILN5_COFCA</name>
<dbReference type="GO" id="GO:0006357">
    <property type="term" value="P:regulation of transcription by RNA polymerase II"/>
    <property type="evidence" value="ECO:0007669"/>
    <property type="project" value="InterPro"/>
</dbReference>
<feature type="region of interest" description="Disordered" evidence="3">
    <location>
        <begin position="1"/>
        <end position="44"/>
    </location>
</feature>
<dbReference type="AlphaFoldDB" id="C0ILN5"/>
<feature type="domain" description="DDT" evidence="4">
    <location>
        <begin position="369"/>
        <end position="428"/>
    </location>
</feature>
<gene>
    <name evidence="5" type="ORF">46C02.3</name>
</gene>
<dbReference type="Pfam" id="PF15613">
    <property type="entry name" value="WSD"/>
    <property type="match status" value="1"/>
</dbReference>
<evidence type="ECO:0000259" key="4">
    <source>
        <dbReference type="PROSITE" id="PS50827"/>
    </source>
</evidence>
<dbReference type="SMART" id="SM00571">
    <property type="entry name" value="DDT"/>
    <property type="match status" value="1"/>
</dbReference>
<keyword evidence="2" id="KW-0539">Nucleus</keyword>
<dbReference type="Pfam" id="PF02791">
    <property type="entry name" value="DDT"/>
    <property type="match status" value="1"/>
</dbReference>
<evidence type="ECO:0000256" key="2">
    <source>
        <dbReference type="ARBA" id="ARBA00023242"/>
    </source>
</evidence>
<protein>
    <recommendedName>
        <fullName evidence="4">DDT domain-containing protein</fullName>
    </recommendedName>
</protein>
<dbReference type="PANTHER" id="PTHR36968">
    <property type="entry name" value="HOMEOBOX-DDT DOMAIN PROTEIN RLT2"/>
    <property type="match status" value="1"/>
</dbReference>
<dbReference type="InterPro" id="IPR028942">
    <property type="entry name" value="WHIM1_dom"/>
</dbReference>
<dbReference type="InterPro" id="IPR028941">
    <property type="entry name" value="WHIM2_dom"/>
</dbReference>
<dbReference type="GO" id="GO:0005634">
    <property type="term" value="C:nucleus"/>
    <property type="evidence" value="ECO:0007669"/>
    <property type="project" value="UniProtKB-SubCell"/>
</dbReference>